<sequence length="219" mass="25682">MTSLLDKKIRRITYNILNLPKAVDMMNPSTGRLALEYGHYISYGYRADGAKIGKVLNYSSEYVGGSYSEKWDYLDGFQYRFLKYLGTREEPILEIDLETGQTIKKTKDEFVLQFLPTSEGYYDYLHKRYVYHYTDHLGNVRLSYYKGSNNLVIDKESNYYPFGLEHTGYNGLLGNQSYNYKYNGKELQTEIGMYDYGASSLSIVRNKQFEKYRIRAFGY</sequence>
<accession>A0A1S7DU15</accession>
<name>A0A1S7DU15_RIEAN</name>
<evidence type="ECO:0000313" key="2">
    <source>
        <dbReference type="Proteomes" id="UP000189883"/>
    </source>
</evidence>
<proteinExistence type="predicted"/>
<dbReference type="AlphaFoldDB" id="A0A1S7DU15"/>
<dbReference type="EMBL" id="CP011859">
    <property type="protein sequence ID" value="AQY22606.1"/>
    <property type="molecule type" value="Genomic_DNA"/>
</dbReference>
<gene>
    <name evidence="1" type="ORF">AB406_1662</name>
</gene>
<dbReference type="Gene3D" id="2.180.10.10">
    <property type="entry name" value="RHS repeat-associated core"/>
    <property type="match status" value="1"/>
</dbReference>
<protein>
    <submittedName>
        <fullName evidence="1">Type IV secretion protein Rhs</fullName>
    </submittedName>
</protein>
<evidence type="ECO:0000313" key="1">
    <source>
        <dbReference type="EMBL" id="AQY22606.1"/>
    </source>
</evidence>
<reference evidence="1 2" key="1">
    <citation type="submission" date="2015-06" db="EMBL/GenBank/DDBJ databases">
        <title>R. anatipestifer strain HXb2 is the most virulent strain so far, and the genome sequence would help us uncover the pathogenesis.</title>
        <authorList>
            <person name="Hu Q."/>
            <person name="Qi J."/>
            <person name="Bo H."/>
            <person name="Liu G."/>
            <person name="Tao M."/>
            <person name="Ding Y."/>
            <person name="Xue Y."/>
        </authorList>
    </citation>
    <scope>NUCLEOTIDE SEQUENCE [LARGE SCALE GENOMIC DNA]</scope>
    <source>
        <strain evidence="1 2">HXb2</strain>
    </source>
</reference>
<dbReference type="Proteomes" id="UP000189883">
    <property type="component" value="Chromosome"/>
</dbReference>
<organism evidence="1 2">
    <name type="scientific">Riemerella anatipestifer</name>
    <name type="common">Moraxella anatipestifer</name>
    <dbReference type="NCBI Taxonomy" id="34085"/>
    <lineage>
        <taxon>Bacteria</taxon>
        <taxon>Pseudomonadati</taxon>
        <taxon>Bacteroidota</taxon>
        <taxon>Flavobacteriia</taxon>
        <taxon>Flavobacteriales</taxon>
        <taxon>Weeksellaceae</taxon>
        <taxon>Riemerella</taxon>
    </lineage>
</organism>